<sequence>MSLTELKKLVPPPKKPFEVRTLDEWKQVEEKLNLKLPRDYREFIFSYGSGLFAGFYRIYNPFAKSEYTSLFKCVNTICNQDRRSQRVFPDRFPYPFYPEPNGLVPWGNDENGNDYFWLSEGPPTKWQVVQMENRGSGMKIQPFTMTGFLVNILKKKIEALAGDYPCKQHYVFEPWGPSVR</sequence>
<proteinExistence type="predicted"/>
<dbReference type="Gene3D" id="3.40.1580.10">
    <property type="entry name" value="SMI1/KNR4-like"/>
    <property type="match status" value="1"/>
</dbReference>
<accession>A0A517X2Y5</accession>
<dbReference type="OrthoDB" id="292231at2"/>
<evidence type="ECO:0000313" key="2">
    <source>
        <dbReference type="Proteomes" id="UP000318384"/>
    </source>
</evidence>
<name>A0A517X2Y5_9PLAN</name>
<protein>
    <recommendedName>
        <fullName evidence="3">SMI1 / KNR4 family protein</fullName>
    </recommendedName>
</protein>
<reference evidence="1 2" key="1">
    <citation type="submission" date="2019-03" db="EMBL/GenBank/DDBJ databases">
        <title>Deep-cultivation of Planctomycetes and their phenomic and genomic characterization uncovers novel biology.</title>
        <authorList>
            <person name="Wiegand S."/>
            <person name="Jogler M."/>
            <person name="Boedeker C."/>
            <person name="Pinto D."/>
            <person name="Vollmers J."/>
            <person name="Rivas-Marin E."/>
            <person name="Kohn T."/>
            <person name="Peeters S.H."/>
            <person name="Heuer A."/>
            <person name="Rast P."/>
            <person name="Oberbeckmann S."/>
            <person name="Bunk B."/>
            <person name="Jeske O."/>
            <person name="Meyerdierks A."/>
            <person name="Storesund J.E."/>
            <person name="Kallscheuer N."/>
            <person name="Luecker S."/>
            <person name="Lage O.M."/>
            <person name="Pohl T."/>
            <person name="Merkel B.J."/>
            <person name="Hornburger P."/>
            <person name="Mueller R.-W."/>
            <person name="Bruemmer F."/>
            <person name="Labrenz M."/>
            <person name="Spormann A.M."/>
            <person name="Op den Camp H."/>
            <person name="Overmann J."/>
            <person name="Amann R."/>
            <person name="Jetten M.S.M."/>
            <person name="Mascher T."/>
            <person name="Medema M.H."/>
            <person name="Devos D.P."/>
            <person name="Kaster A.-K."/>
            <person name="Ovreas L."/>
            <person name="Rohde M."/>
            <person name="Galperin M.Y."/>
            <person name="Jogler C."/>
        </authorList>
    </citation>
    <scope>NUCLEOTIDE SEQUENCE [LARGE SCALE GENOMIC DNA]</scope>
    <source>
        <strain evidence="1 2">V202</strain>
    </source>
</reference>
<keyword evidence="2" id="KW-1185">Reference proteome</keyword>
<dbReference type="Pfam" id="PF14568">
    <property type="entry name" value="SUKH_6"/>
    <property type="match status" value="1"/>
</dbReference>
<dbReference type="SUPFAM" id="SSF160631">
    <property type="entry name" value="SMI1/KNR4-like"/>
    <property type="match status" value="1"/>
</dbReference>
<gene>
    <name evidence="1" type="ORF">V202x_52890</name>
</gene>
<dbReference type="InterPro" id="IPR037883">
    <property type="entry name" value="Knr4/Smi1-like_sf"/>
</dbReference>
<dbReference type="AlphaFoldDB" id="A0A517X2Y5"/>
<dbReference type="RefSeq" id="WP_145179615.1">
    <property type="nucleotide sequence ID" value="NZ_CP037422.1"/>
</dbReference>
<evidence type="ECO:0000313" key="1">
    <source>
        <dbReference type="EMBL" id="QDU11864.1"/>
    </source>
</evidence>
<dbReference type="Proteomes" id="UP000318384">
    <property type="component" value="Chromosome"/>
</dbReference>
<organism evidence="1 2">
    <name type="scientific">Gimesia aquarii</name>
    <dbReference type="NCBI Taxonomy" id="2527964"/>
    <lineage>
        <taxon>Bacteria</taxon>
        <taxon>Pseudomonadati</taxon>
        <taxon>Planctomycetota</taxon>
        <taxon>Planctomycetia</taxon>
        <taxon>Planctomycetales</taxon>
        <taxon>Planctomycetaceae</taxon>
        <taxon>Gimesia</taxon>
    </lineage>
</organism>
<dbReference type="EMBL" id="CP037422">
    <property type="protein sequence ID" value="QDU11864.1"/>
    <property type="molecule type" value="Genomic_DNA"/>
</dbReference>
<evidence type="ECO:0008006" key="3">
    <source>
        <dbReference type="Google" id="ProtNLM"/>
    </source>
</evidence>